<accession>A0ABQ7NDZ6</accession>
<feature type="compositionally biased region" description="Low complexity" evidence="1">
    <location>
        <begin position="24"/>
        <end position="41"/>
    </location>
</feature>
<evidence type="ECO:0000313" key="2">
    <source>
        <dbReference type="EMBL" id="KAG5408411.1"/>
    </source>
</evidence>
<evidence type="ECO:0000256" key="1">
    <source>
        <dbReference type="SAM" id="MobiDB-lite"/>
    </source>
</evidence>
<gene>
    <name evidence="2" type="primary">A02g500780.1_BraROA</name>
    <name evidence="2" type="ORF">IGI04_004730</name>
</gene>
<comment type="caution">
    <text evidence="2">The sequence shown here is derived from an EMBL/GenBank/DDBJ whole genome shotgun (WGS) entry which is preliminary data.</text>
</comment>
<evidence type="ECO:0000313" key="3">
    <source>
        <dbReference type="Proteomes" id="UP000823674"/>
    </source>
</evidence>
<reference evidence="2 3" key="1">
    <citation type="submission" date="2021-03" db="EMBL/GenBank/DDBJ databases">
        <authorList>
            <person name="King G.J."/>
            <person name="Bancroft I."/>
            <person name="Baten A."/>
            <person name="Bloomfield J."/>
            <person name="Borpatragohain P."/>
            <person name="He Z."/>
            <person name="Irish N."/>
            <person name="Irwin J."/>
            <person name="Liu K."/>
            <person name="Mauleon R.P."/>
            <person name="Moore J."/>
            <person name="Morris R."/>
            <person name="Ostergaard L."/>
            <person name="Wang B."/>
            <person name="Wells R."/>
        </authorList>
    </citation>
    <scope>NUCLEOTIDE SEQUENCE [LARGE SCALE GENOMIC DNA]</scope>
    <source>
        <strain evidence="2">R-o-18</strain>
        <tissue evidence="2">Leaf</tissue>
    </source>
</reference>
<protein>
    <submittedName>
        <fullName evidence="2">Uncharacterized protein</fullName>
    </submittedName>
</protein>
<feature type="compositionally biased region" description="Basic and acidic residues" evidence="1">
    <location>
        <begin position="46"/>
        <end position="55"/>
    </location>
</feature>
<sequence>MDSRGDSSRFGHQQYPTKPSRNMSSSSSAAFFSANQSPFFSPRSLKPQDHSESTRSDPQCDSFDPLTSSSDLVFQNLEPSSSVFPRFPRGGHDSSSYTQTSSVSVSYNMVRCCDVFLGLHGNKPSLLRFADWLRFGEDEQVGRHCLVSTLQTNKV</sequence>
<dbReference type="EMBL" id="JADBGQ010000002">
    <property type="protein sequence ID" value="KAG5408411.1"/>
    <property type="molecule type" value="Genomic_DNA"/>
</dbReference>
<name>A0ABQ7NDZ6_BRACM</name>
<dbReference type="Proteomes" id="UP000823674">
    <property type="component" value="Chromosome A02"/>
</dbReference>
<proteinExistence type="predicted"/>
<keyword evidence="3" id="KW-1185">Reference proteome</keyword>
<feature type="region of interest" description="Disordered" evidence="1">
    <location>
        <begin position="1"/>
        <end position="69"/>
    </location>
</feature>
<feature type="compositionally biased region" description="Polar residues" evidence="1">
    <location>
        <begin position="10"/>
        <end position="23"/>
    </location>
</feature>
<organism evidence="2 3">
    <name type="scientific">Brassica rapa subsp. trilocularis</name>
    <dbReference type="NCBI Taxonomy" id="1813537"/>
    <lineage>
        <taxon>Eukaryota</taxon>
        <taxon>Viridiplantae</taxon>
        <taxon>Streptophyta</taxon>
        <taxon>Embryophyta</taxon>
        <taxon>Tracheophyta</taxon>
        <taxon>Spermatophyta</taxon>
        <taxon>Magnoliopsida</taxon>
        <taxon>eudicotyledons</taxon>
        <taxon>Gunneridae</taxon>
        <taxon>Pentapetalae</taxon>
        <taxon>rosids</taxon>
        <taxon>malvids</taxon>
        <taxon>Brassicales</taxon>
        <taxon>Brassicaceae</taxon>
        <taxon>Brassiceae</taxon>
        <taxon>Brassica</taxon>
    </lineage>
</organism>